<dbReference type="GO" id="GO:0006351">
    <property type="term" value="P:DNA-templated transcription"/>
    <property type="evidence" value="ECO:0007669"/>
    <property type="project" value="TreeGrafter"/>
</dbReference>
<dbReference type="Pfam" id="PF07848">
    <property type="entry name" value="PaaX"/>
    <property type="match status" value="1"/>
</dbReference>
<organism evidence="2 3">
    <name type="scientific">Brevibacterium linens</name>
    <dbReference type="NCBI Taxonomy" id="1703"/>
    <lineage>
        <taxon>Bacteria</taxon>
        <taxon>Bacillati</taxon>
        <taxon>Actinomycetota</taxon>
        <taxon>Actinomycetes</taxon>
        <taxon>Micrococcales</taxon>
        <taxon>Brevibacteriaceae</taxon>
        <taxon>Brevibacterium</taxon>
    </lineage>
</organism>
<dbReference type="RefSeq" id="WP_101595963.1">
    <property type="nucleotide sequence ID" value="NZ_FXZA01000017.1"/>
</dbReference>
<reference evidence="2 3" key="1">
    <citation type="submission" date="2017-03" db="EMBL/GenBank/DDBJ databases">
        <authorList>
            <person name="Afonso C.L."/>
            <person name="Miller P.J."/>
            <person name="Scott M.A."/>
            <person name="Spackman E."/>
            <person name="Goraichik I."/>
            <person name="Dimitrov K.M."/>
            <person name="Suarez D.L."/>
            <person name="Swayne D.E."/>
        </authorList>
    </citation>
    <scope>NUCLEOTIDE SEQUENCE [LARGE SCALE GENOMIC DNA]</scope>
    <source>
        <strain evidence="2 3">Mu101</strain>
    </source>
</reference>
<dbReference type="PANTHER" id="PTHR30319">
    <property type="entry name" value="PHENYLACETIC ACID REGULATOR-RELATED TRANSCRIPTIONAL REPRESSOR"/>
    <property type="match status" value="1"/>
</dbReference>
<dbReference type="PANTHER" id="PTHR30319:SF1">
    <property type="entry name" value="TRANSCRIPTIONAL REPRESSOR PAAX"/>
    <property type="match status" value="1"/>
</dbReference>
<dbReference type="OrthoDB" id="2270427at2"/>
<dbReference type="EMBL" id="FXZA01000017">
    <property type="protein sequence ID" value="SMX89231.1"/>
    <property type="molecule type" value="Genomic_DNA"/>
</dbReference>
<sequence>MTSVHDVPKRRTDVGDRYRMTRIAFDVISAFGCLQASGLPGPVIVSVLGEHGYSSSSVHNQLVRMVQRGIISSERFGRVSVYRLSEHVLSDFGDIAGDHVFPDYEGRFHTVVYSVPESSRGLRDRLQYIARSLGYRQLRPGILIGFADRSAQLSARLPEMSGPSWSETGELTPDSTAAARRMTTRAFELDAALAQLPELEQRMNALTSGGSAPGTGCPELSLRGFFDLYFDIARAVMAHPLLPEALVDGTQPAVRFRALMQQCNLEYYLRFDQQIRECAGASSSFDLIEWLPEH</sequence>
<dbReference type="Proteomes" id="UP000234498">
    <property type="component" value="Unassembled WGS sequence"/>
</dbReference>
<proteinExistence type="predicted"/>
<evidence type="ECO:0000313" key="3">
    <source>
        <dbReference type="Proteomes" id="UP000234498"/>
    </source>
</evidence>
<dbReference type="InterPro" id="IPR012906">
    <property type="entry name" value="PaaX-like_N"/>
</dbReference>
<dbReference type="InterPro" id="IPR036388">
    <property type="entry name" value="WH-like_DNA-bd_sf"/>
</dbReference>
<dbReference type="Gene3D" id="1.10.10.10">
    <property type="entry name" value="Winged helix-like DNA-binding domain superfamily/Winged helix DNA-binding domain"/>
    <property type="match status" value="1"/>
</dbReference>
<name>A0A2H1JP91_BRELN</name>
<dbReference type="AlphaFoldDB" id="A0A2H1JP91"/>
<protein>
    <submittedName>
        <fullName evidence="2">Transcriptional regulator, PaaX family</fullName>
    </submittedName>
</protein>
<evidence type="ECO:0000313" key="2">
    <source>
        <dbReference type="EMBL" id="SMX89231.1"/>
    </source>
</evidence>
<accession>A0A2H1JP91</accession>
<evidence type="ECO:0000259" key="1">
    <source>
        <dbReference type="Pfam" id="PF07848"/>
    </source>
</evidence>
<gene>
    <name evidence="2" type="ORF">BLIN101_02520</name>
</gene>
<feature type="domain" description="Transcriptional repressor PaaX-like N-terminal" evidence="1">
    <location>
        <begin position="45"/>
        <end position="87"/>
    </location>
</feature>